<dbReference type="SUPFAM" id="SSF55781">
    <property type="entry name" value="GAF domain-like"/>
    <property type="match status" value="3"/>
</dbReference>
<evidence type="ECO:0000256" key="10">
    <source>
        <dbReference type="SAM" id="Coils"/>
    </source>
</evidence>
<dbReference type="InterPro" id="IPR011495">
    <property type="entry name" value="Sig_transdc_His_kin_sub2_dim/P"/>
</dbReference>
<dbReference type="InterPro" id="IPR003594">
    <property type="entry name" value="HATPase_dom"/>
</dbReference>
<feature type="domain" description="PAC" evidence="14">
    <location>
        <begin position="464"/>
        <end position="517"/>
    </location>
</feature>
<feature type="domain" description="PAS" evidence="13">
    <location>
        <begin position="385"/>
        <end position="462"/>
    </location>
</feature>
<dbReference type="Gene3D" id="3.40.50.2300">
    <property type="match status" value="1"/>
</dbReference>
<dbReference type="PROSITE" id="PS50112">
    <property type="entry name" value="PAS"/>
    <property type="match status" value="1"/>
</dbReference>
<dbReference type="SMART" id="SM00387">
    <property type="entry name" value="HATPase_c"/>
    <property type="match status" value="1"/>
</dbReference>
<dbReference type="InterPro" id="IPR011006">
    <property type="entry name" value="CheY-like_superfamily"/>
</dbReference>
<evidence type="ECO:0000256" key="1">
    <source>
        <dbReference type="ARBA" id="ARBA00000085"/>
    </source>
</evidence>
<evidence type="ECO:0000313" key="16">
    <source>
        <dbReference type="Proteomes" id="UP000738376"/>
    </source>
</evidence>
<keyword evidence="4" id="KW-0597">Phosphoprotein</keyword>
<dbReference type="Pfam" id="PF01590">
    <property type="entry name" value="GAF"/>
    <property type="match status" value="2"/>
</dbReference>
<dbReference type="EC" id="2.7.13.3" evidence="3"/>
<keyword evidence="10" id="KW-0175">Coiled coil</keyword>
<name>A0ABX1LRW5_9CYAN</name>
<dbReference type="PROSITE" id="PS50109">
    <property type="entry name" value="HIS_KIN"/>
    <property type="match status" value="1"/>
</dbReference>
<evidence type="ECO:0000259" key="11">
    <source>
        <dbReference type="PROSITE" id="PS50046"/>
    </source>
</evidence>
<evidence type="ECO:0000256" key="7">
    <source>
        <dbReference type="ARBA" id="ARBA00022777"/>
    </source>
</evidence>
<feature type="domain" description="Phytochrome chromophore attachment site" evidence="11">
    <location>
        <begin position="797"/>
        <end position="933"/>
    </location>
</feature>
<dbReference type="InterPro" id="IPR000700">
    <property type="entry name" value="PAS-assoc_C"/>
</dbReference>
<dbReference type="Gene3D" id="3.30.450.40">
    <property type="match status" value="3"/>
</dbReference>
<dbReference type="InterPro" id="IPR001610">
    <property type="entry name" value="PAC"/>
</dbReference>
<evidence type="ECO:0000256" key="5">
    <source>
        <dbReference type="ARBA" id="ARBA00022679"/>
    </source>
</evidence>
<dbReference type="SUPFAM" id="SSF52172">
    <property type="entry name" value="CheY-like"/>
    <property type="match status" value="1"/>
</dbReference>
<feature type="domain" description="PAC" evidence="14">
    <location>
        <begin position="717"/>
        <end position="777"/>
    </location>
</feature>
<comment type="similarity">
    <text evidence="2">In the N-terminal section; belongs to the phytochrome family.</text>
</comment>
<dbReference type="Proteomes" id="UP000738376">
    <property type="component" value="Unassembled WGS sequence"/>
</dbReference>
<evidence type="ECO:0000259" key="12">
    <source>
        <dbReference type="PROSITE" id="PS50109"/>
    </source>
</evidence>
<accession>A0ABX1LRW5</accession>
<keyword evidence="8" id="KW-0067">ATP-binding</keyword>
<keyword evidence="9" id="KW-0843">Virulence</keyword>
<comment type="catalytic activity">
    <reaction evidence="1">
        <text>ATP + protein L-histidine = ADP + protein N-phospho-L-histidine.</text>
        <dbReference type="EC" id="2.7.13.3"/>
    </reaction>
</comment>
<dbReference type="SUPFAM" id="SSF55874">
    <property type="entry name" value="ATPase domain of HSP90 chaperone/DNA topoisomerase II/histidine kinase"/>
    <property type="match status" value="1"/>
</dbReference>
<dbReference type="InterPro" id="IPR029016">
    <property type="entry name" value="GAF-like_dom_sf"/>
</dbReference>
<protein>
    <recommendedName>
        <fullName evidence="3">histidine kinase</fullName>
        <ecNumber evidence="3">2.7.13.3</ecNumber>
    </recommendedName>
</protein>
<dbReference type="Gene3D" id="3.30.565.10">
    <property type="entry name" value="Histidine kinase-like ATPase, C-terminal domain"/>
    <property type="match status" value="1"/>
</dbReference>
<evidence type="ECO:0000256" key="2">
    <source>
        <dbReference type="ARBA" id="ARBA00006402"/>
    </source>
</evidence>
<dbReference type="Pfam" id="PF02518">
    <property type="entry name" value="HATPase_c"/>
    <property type="match status" value="1"/>
</dbReference>
<keyword evidence="16" id="KW-1185">Reference proteome</keyword>
<dbReference type="SMART" id="SM00086">
    <property type="entry name" value="PAC"/>
    <property type="match status" value="2"/>
</dbReference>
<dbReference type="PROSITE" id="PS50113">
    <property type="entry name" value="PAC"/>
    <property type="match status" value="2"/>
</dbReference>
<organism evidence="15 16">
    <name type="scientific">Pseudanabaena yagii GIHE-NHR1</name>
    <dbReference type="NCBI Taxonomy" id="2722753"/>
    <lineage>
        <taxon>Bacteria</taxon>
        <taxon>Bacillati</taxon>
        <taxon>Cyanobacteriota</taxon>
        <taxon>Cyanophyceae</taxon>
        <taxon>Pseudanabaenales</taxon>
        <taxon>Pseudanabaenaceae</taxon>
        <taxon>Pseudanabaena</taxon>
        <taxon>Pseudanabaena yagii</taxon>
    </lineage>
</organism>
<dbReference type="SMART" id="SM00065">
    <property type="entry name" value="GAF"/>
    <property type="match status" value="3"/>
</dbReference>
<evidence type="ECO:0000256" key="9">
    <source>
        <dbReference type="ARBA" id="ARBA00023026"/>
    </source>
</evidence>
<dbReference type="InterPro" id="IPR003018">
    <property type="entry name" value="GAF"/>
</dbReference>
<dbReference type="RefSeq" id="WP_169363163.1">
    <property type="nucleotide sequence ID" value="NZ_JAAVJL010000001.1"/>
</dbReference>
<keyword evidence="5" id="KW-0808">Transferase</keyword>
<feature type="domain" description="Histidine kinase" evidence="12">
    <location>
        <begin position="1164"/>
        <end position="1355"/>
    </location>
</feature>
<keyword evidence="7" id="KW-0418">Kinase</keyword>
<dbReference type="CDD" id="cd00130">
    <property type="entry name" value="PAS"/>
    <property type="match status" value="1"/>
</dbReference>
<evidence type="ECO:0000259" key="13">
    <source>
        <dbReference type="PROSITE" id="PS50112"/>
    </source>
</evidence>
<evidence type="ECO:0000256" key="4">
    <source>
        <dbReference type="ARBA" id="ARBA00022553"/>
    </source>
</evidence>
<evidence type="ECO:0000259" key="14">
    <source>
        <dbReference type="PROSITE" id="PS50113"/>
    </source>
</evidence>
<dbReference type="PROSITE" id="PS50046">
    <property type="entry name" value="PHYTOCHROME_2"/>
    <property type="match status" value="2"/>
</dbReference>
<dbReference type="Gene3D" id="3.30.450.20">
    <property type="entry name" value="PAS domain"/>
    <property type="match status" value="3"/>
</dbReference>
<gene>
    <name evidence="15" type="ORF">HC246_09430</name>
</gene>
<reference evidence="15 16" key="1">
    <citation type="submission" date="2020-03" db="EMBL/GenBank/DDBJ databases">
        <title>Draft Genome Sequence of 2-Methylisoborneol Producing Pseudanabaena yagii Strain GIHE-NHR1 Isolated from North Han River in South Korea.</title>
        <authorList>
            <person name="Jeong J."/>
        </authorList>
    </citation>
    <scope>NUCLEOTIDE SEQUENCE [LARGE SCALE GENOMIC DNA]</scope>
    <source>
        <strain evidence="15 16">GIHE-NHR1</strain>
    </source>
</reference>
<dbReference type="EMBL" id="JAAVJL010000001">
    <property type="protein sequence ID" value="NMF58236.1"/>
    <property type="molecule type" value="Genomic_DNA"/>
</dbReference>
<dbReference type="SMART" id="SM00091">
    <property type="entry name" value="PAS"/>
    <property type="match status" value="3"/>
</dbReference>
<dbReference type="PANTHER" id="PTHR41523">
    <property type="entry name" value="TWO-COMPONENT SYSTEM SENSOR PROTEIN"/>
    <property type="match status" value="1"/>
</dbReference>
<feature type="coiled-coil region" evidence="10">
    <location>
        <begin position="351"/>
        <end position="385"/>
    </location>
</feature>
<dbReference type="SUPFAM" id="SSF55785">
    <property type="entry name" value="PYP-like sensor domain (PAS domain)"/>
    <property type="match status" value="3"/>
</dbReference>
<dbReference type="InterPro" id="IPR000014">
    <property type="entry name" value="PAS"/>
</dbReference>
<dbReference type="NCBIfam" id="TIGR00229">
    <property type="entry name" value="sensory_box"/>
    <property type="match status" value="2"/>
</dbReference>
<proteinExistence type="inferred from homology"/>
<evidence type="ECO:0000313" key="15">
    <source>
        <dbReference type="EMBL" id="NMF58236.1"/>
    </source>
</evidence>
<comment type="caution">
    <text evidence="15">The sequence shown here is derived from an EMBL/GenBank/DDBJ whole genome shotgun (WGS) entry which is preliminary data.</text>
</comment>
<keyword evidence="6" id="KW-0547">Nucleotide-binding</keyword>
<evidence type="ECO:0000256" key="6">
    <source>
        <dbReference type="ARBA" id="ARBA00022741"/>
    </source>
</evidence>
<dbReference type="InterPro" id="IPR016132">
    <property type="entry name" value="Phyto_chromo_attachment"/>
</dbReference>
<sequence length="1356" mass="156153">MAISEHRILSTSNHNSFKNLNLVKTERTVCLEYRQEKYRIQLCKSPKEALVSIQQELPNCILWDWELSDNNRNSILHQFHNYQVPIVILVERSHEEALSLVSTDYQDYLVKETLTPELLGTTLRNAIAQFQLKQELSTTNTKLQNFILTKNLSEQDPQHLSNQKVKNQQLFLEQKLKIEKNKYSHSETLLEIQNRCLGCIAMGDPLEETLNLLSQLIDFQINNTFCSIISIDPQDCLQCIAAPNLPNEFSHAIDGIALKEITNIFGNTLRGKSINVRDITNHHLQTYQYLLQSYGFTNLWINSIPARDAKKVLGFFILYYRDASHPSTEEIKIVRNTAYAAGIAIERNHSEIKLQQQLHREQVLYQKLQQELSDRQKAEQTLRENQKFIQRITDSSPNIIYLYNVQKHINVYANQSIYSILGYKPQEVQSMEANFLPNLVHPEDLAKFSANLAILNNAVDGEVTDIEYRIRHANGEWRWLYSRDSVFSRDADGQVLLTIGAAQDITDRKRAEEALQRSEAHQRALISAIPDLIMRINREGVYLEFLASPKFYILGKVTEMVGMSIFQILSHDLAQQRINYIHKALETNSIQVYEQNFSVNDRIQFEEVRIVPYTENEVLLLVRDISDYKLTEERLKQSERRFERIALSLPGFIYTAIQAPDGSHYFEYISSGIEKICEVTAEQVLQDPKWLDEQHHPDDRADFAAAANYSVATMTAFTHEWRIITPSGKIKWLQVSSLPEKIDQDSIFMDRRNGAIARHGIVLDITARKTAELRVLQQADQQKLLASISQHIRSSLNLKEILNTTVAEIHQVLKSDRVLVYQIFANGTGAAIAESVSPSYPSVLSNTYSEEVFPQEIHEQYLNGRIYILNDRDNEPILDCLVDFLNELKVRAKLAVPIIQDKRLWGLLIVHQCDRPHQWQEWEIDLMKQLSSQLAIAIQQASLYEQLQLELRDRQRAEQLVRQQADREALMREIMQRIRQSLDLNKIFDTATLEIRQFFHADRVVIFKFDDPHSHTTSGKFIAESIIEGYQSLLQFTMDDHYFCAKFTQACRQGSFIAFHDIYNSDLSEYHINILKGLQIQANLAVPLLNGNTLWGMICIHQCSSPRHWETIEISLVQQISNQLGIALQQAFLYQQVQTELADKEKLYVQLANELHQKKVLLKEVHHRVKNNLQVMSSLLRMQFRKTSPELKILIEEYQNRIQSMALIHAQLHRNDDLENINFCDYLTDLTTNLFQCYGNSSASIECNLEVNNIFLPLDQSIPLGLIINELVSNSLKHAFPSGNGEINIQLICTDNHCHLKVSDSGIGIPSDFDLENTDSLGMQLVHSLTEQLEGELQYSGNTGSVFQIAFPIQPT</sequence>
<dbReference type="InterPro" id="IPR036890">
    <property type="entry name" value="HATPase_C_sf"/>
</dbReference>
<dbReference type="InterPro" id="IPR005467">
    <property type="entry name" value="His_kinase_dom"/>
</dbReference>
<dbReference type="PANTHER" id="PTHR41523:SF8">
    <property type="entry name" value="ETHYLENE RESPONSE SENSOR PROTEIN"/>
    <property type="match status" value="1"/>
</dbReference>
<dbReference type="InterPro" id="IPR035965">
    <property type="entry name" value="PAS-like_dom_sf"/>
</dbReference>
<evidence type="ECO:0000256" key="3">
    <source>
        <dbReference type="ARBA" id="ARBA00012438"/>
    </source>
</evidence>
<dbReference type="InterPro" id="IPR013655">
    <property type="entry name" value="PAS_fold_3"/>
</dbReference>
<feature type="domain" description="Phytochrome chromophore attachment site" evidence="11">
    <location>
        <begin position="983"/>
        <end position="1123"/>
    </location>
</feature>
<evidence type="ECO:0000256" key="8">
    <source>
        <dbReference type="ARBA" id="ARBA00022840"/>
    </source>
</evidence>
<dbReference type="Pfam" id="PF07568">
    <property type="entry name" value="HisKA_2"/>
    <property type="match status" value="1"/>
</dbReference>
<dbReference type="Pfam" id="PF08447">
    <property type="entry name" value="PAS_3"/>
    <property type="match status" value="2"/>
</dbReference>